<dbReference type="AlphaFoldDB" id="A0A2J6SB50"/>
<organism evidence="1 2">
    <name type="scientific">Hyaloscypha variabilis (strain UAMH 11265 / GT02V1 / F)</name>
    <name type="common">Meliniomyces variabilis</name>
    <dbReference type="NCBI Taxonomy" id="1149755"/>
    <lineage>
        <taxon>Eukaryota</taxon>
        <taxon>Fungi</taxon>
        <taxon>Dikarya</taxon>
        <taxon>Ascomycota</taxon>
        <taxon>Pezizomycotina</taxon>
        <taxon>Leotiomycetes</taxon>
        <taxon>Helotiales</taxon>
        <taxon>Hyaloscyphaceae</taxon>
        <taxon>Hyaloscypha</taxon>
        <taxon>Hyaloscypha variabilis</taxon>
    </lineage>
</organism>
<evidence type="ECO:0008006" key="3">
    <source>
        <dbReference type="Google" id="ProtNLM"/>
    </source>
</evidence>
<reference evidence="1 2" key="1">
    <citation type="submission" date="2016-04" db="EMBL/GenBank/DDBJ databases">
        <title>A degradative enzymes factory behind the ericoid mycorrhizal symbiosis.</title>
        <authorList>
            <consortium name="DOE Joint Genome Institute"/>
            <person name="Martino E."/>
            <person name="Morin E."/>
            <person name="Grelet G."/>
            <person name="Kuo A."/>
            <person name="Kohler A."/>
            <person name="Daghino S."/>
            <person name="Barry K."/>
            <person name="Choi C."/>
            <person name="Cichocki N."/>
            <person name="Clum A."/>
            <person name="Copeland A."/>
            <person name="Hainaut M."/>
            <person name="Haridas S."/>
            <person name="Labutti K."/>
            <person name="Lindquist E."/>
            <person name="Lipzen A."/>
            <person name="Khouja H.-R."/>
            <person name="Murat C."/>
            <person name="Ohm R."/>
            <person name="Olson A."/>
            <person name="Spatafora J."/>
            <person name="Veneault-Fourrey C."/>
            <person name="Henrissat B."/>
            <person name="Grigoriev I."/>
            <person name="Martin F."/>
            <person name="Perotto S."/>
        </authorList>
    </citation>
    <scope>NUCLEOTIDE SEQUENCE [LARGE SCALE GENOMIC DNA]</scope>
    <source>
        <strain evidence="1 2">F</strain>
    </source>
</reference>
<evidence type="ECO:0000313" key="2">
    <source>
        <dbReference type="Proteomes" id="UP000235786"/>
    </source>
</evidence>
<keyword evidence="2" id="KW-1185">Reference proteome</keyword>
<gene>
    <name evidence="1" type="ORF">L207DRAFT_628528</name>
</gene>
<dbReference type="PANTHER" id="PTHR31630:SF7">
    <property type="entry name" value="PHYTANOYL-COA DIOXYGENASE"/>
    <property type="match status" value="1"/>
</dbReference>
<proteinExistence type="predicted"/>
<dbReference type="InterPro" id="IPR008775">
    <property type="entry name" value="Phytyl_CoA_dOase-like"/>
</dbReference>
<evidence type="ECO:0000313" key="1">
    <source>
        <dbReference type="EMBL" id="PMD47980.1"/>
    </source>
</evidence>
<dbReference type="PANTHER" id="PTHR31630">
    <property type="entry name" value="PHYTANOYL-COA DIOXYGENASE-RELATED-RELATED"/>
    <property type="match status" value="1"/>
</dbReference>
<dbReference type="Pfam" id="PF05721">
    <property type="entry name" value="PhyH"/>
    <property type="match status" value="1"/>
</dbReference>
<name>A0A2J6SB50_HYAVF</name>
<dbReference type="OrthoDB" id="445007at2759"/>
<sequence length="349" mass="39486">MAPSAIEVESTAYISSIPSVKKILSDSRLSKSNGIVFGDFRDELIRDGYAVVKGAVPRDRADAYGKAFYDFLESFNLGYDRNDSSTIKRDNLPVINEKGMVLDYAAPHENFVWQVRSEPGVVETFEKVHGTADLIVSFDAINIGFHDRSDFPKNKPWPHQDQDPAKPGFRCLQGLVNLQPCGPNDGGLIVCKGGHVVSEEFHRDMVDEPRIPAWTPEWFGFTKNGMKWLEDHGLEWVKVCAEPGDLILWDSRTPHYNVPSTSKQDRMAIYTCYMPVSEATQEDLIRKKRAFEERLGTTHWPNARHLGTNIAKRDGIPCPYNRSRPFVEPVLTERAFKLTGIPYIEGLQQ</sequence>
<dbReference type="EMBL" id="KZ613938">
    <property type="protein sequence ID" value="PMD47980.1"/>
    <property type="molecule type" value="Genomic_DNA"/>
</dbReference>
<dbReference type="Proteomes" id="UP000235786">
    <property type="component" value="Unassembled WGS sequence"/>
</dbReference>
<dbReference type="SUPFAM" id="SSF51197">
    <property type="entry name" value="Clavaminate synthase-like"/>
    <property type="match status" value="1"/>
</dbReference>
<dbReference type="Gene3D" id="2.60.120.620">
    <property type="entry name" value="q2cbj1_9rhob like domain"/>
    <property type="match status" value="1"/>
</dbReference>
<accession>A0A2J6SB50</accession>
<protein>
    <recommendedName>
        <fullName evidence="3">Phytanoyl-CoA dioxygenase</fullName>
    </recommendedName>
</protein>